<feature type="region of interest" description="Disordered" evidence="1">
    <location>
        <begin position="1"/>
        <end position="126"/>
    </location>
</feature>
<gene>
    <name evidence="2" type="ORF">B296_00046191</name>
</gene>
<accession>A0A426WW21</accession>
<feature type="non-terminal residue" evidence="2">
    <location>
        <position position="1"/>
    </location>
</feature>
<proteinExistence type="predicted"/>
<comment type="caution">
    <text evidence="2">The sequence shown here is derived from an EMBL/GenBank/DDBJ whole genome shotgun (WGS) entry which is preliminary data.</text>
</comment>
<dbReference type="EMBL" id="AMZH03039667">
    <property type="protein sequence ID" value="RRT31446.1"/>
    <property type="molecule type" value="Genomic_DNA"/>
</dbReference>
<evidence type="ECO:0000313" key="2">
    <source>
        <dbReference type="EMBL" id="RRT31446.1"/>
    </source>
</evidence>
<organism evidence="2 3">
    <name type="scientific">Ensete ventricosum</name>
    <name type="common">Abyssinian banana</name>
    <name type="synonym">Musa ensete</name>
    <dbReference type="NCBI Taxonomy" id="4639"/>
    <lineage>
        <taxon>Eukaryota</taxon>
        <taxon>Viridiplantae</taxon>
        <taxon>Streptophyta</taxon>
        <taxon>Embryophyta</taxon>
        <taxon>Tracheophyta</taxon>
        <taxon>Spermatophyta</taxon>
        <taxon>Magnoliopsida</taxon>
        <taxon>Liliopsida</taxon>
        <taxon>Zingiberales</taxon>
        <taxon>Musaceae</taxon>
        <taxon>Ensete</taxon>
    </lineage>
</organism>
<reference evidence="2 3" key="1">
    <citation type="journal article" date="2014" name="Agronomy (Basel)">
        <title>A Draft Genome Sequence for Ensete ventricosum, the Drought-Tolerant Tree Against Hunger.</title>
        <authorList>
            <person name="Harrison J."/>
            <person name="Moore K.A."/>
            <person name="Paszkiewicz K."/>
            <person name="Jones T."/>
            <person name="Grant M."/>
            <person name="Ambacheew D."/>
            <person name="Muzemil S."/>
            <person name="Studholme D.J."/>
        </authorList>
    </citation>
    <scope>NUCLEOTIDE SEQUENCE [LARGE SCALE GENOMIC DNA]</scope>
</reference>
<feature type="compositionally biased region" description="Basic residues" evidence="1">
    <location>
        <begin position="44"/>
        <end position="55"/>
    </location>
</feature>
<dbReference type="AlphaFoldDB" id="A0A426WW21"/>
<dbReference type="Proteomes" id="UP000287651">
    <property type="component" value="Unassembled WGS sequence"/>
</dbReference>
<sequence>KERGGGAASHGQPPCRAGHPWPGRGQGQLAREAGVTRGGSSRLRPAHRGGSRSRAHMLTALRSQRGPATGRPQGATASRGNDTDRWGSHPIAGWLPTGKGNRRPRRGSNSDDDDGVDGARGVRASF</sequence>
<evidence type="ECO:0000256" key="1">
    <source>
        <dbReference type="SAM" id="MobiDB-lite"/>
    </source>
</evidence>
<protein>
    <submittedName>
        <fullName evidence="2">Uncharacterized protein</fullName>
    </submittedName>
</protein>
<name>A0A426WW21_ENSVE</name>
<evidence type="ECO:0000313" key="3">
    <source>
        <dbReference type="Proteomes" id="UP000287651"/>
    </source>
</evidence>